<sequence>MQHHQEAPKGLRSLPRELRDKIYKLVLLPEPRRIEHCALQYLSGAHLASTYRPAETQSLCMHITPMCSPAVYRAQFTSKLDQAASILLACRQIFQEASQVLFENTELHLQPEGWIAAVHYTMIDYPSYALQHIRVVSLAFISNEPTFHGCDLLVDRLRLPNLKLVKLHFDMNTRTPNATRFELLYAVADHVEFVVDVHITSIFVDDGTGWAEEFLDTDGDLDVNEATYAAAWAAAKQKAFEMRAAFVKDFGAIFQQYGKKLKVKEN</sequence>
<dbReference type="InterPro" id="IPR038883">
    <property type="entry name" value="AN11006-like"/>
</dbReference>
<keyword evidence="3" id="KW-1185">Reference proteome</keyword>
<protein>
    <recommendedName>
        <fullName evidence="1">DUF7730 domain-containing protein</fullName>
    </recommendedName>
</protein>
<name>A0A139H3Z7_9PEZI</name>
<dbReference type="OrthoDB" id="10337977at2759"/>
<dbReference type="PANTHER" id="PTHR42085:SF1">
    <property type="entry name" value="F-BOX DOMAIN-CONTAINING PROTEIN"/>
    <property type="match status" value="1"/>
</dbReference>
<evidence type="ECO:0000259" key="1">
    <source>
        <dbReference type="Pfam" id="PF24864"/>
    </source>
</evidence>
<dbReference type="Pfam" id="PF24864">
    <property type="entry name" value="DUF7730"/>
    <property type="match status" value="1"/>
</dbReference>
<gene>
    <name evidence="2" type="ORF">AC578_885</name>
</gene>
<dbReference type="PANTHER" id="PTHR42085">
    <property type="entry name" value="F-BOX DOMAIN-CONTAINING PROTEIN"/>
    <property type="match status" value="1"/>
</dbReference>
<dbReference type="AlphaFoldDB" id="A0A139H3Z7"/>
<comment type="caution">
    <text evidence="2">The sequence shown here is derived from an EMBL/GenBank/DDBJ whole genome shotgun (WGS) entry which is preliminary data.</text>
</comment>
<proteinExistence type="predicted"/>
<dbReference type="EMBL" id="LFZN01000150">
    <property type="protein sequence ID" value="KXS97195.1"/>
    <property type="molecule type" value="Genomic_DNA"/>
</dbReference>
<evidence type="ECO:0000313" key="2">
    <source>
        <dbReference type="EMBL" id="KXS97195.1"/>
    </source>
</evidence>
<feature type="domain" description="DUF7730" evidence="1">
    <location>
        <begin position="10"/>
        <end position="142"/>
    </location>
</feature>
<dbReference type="InterPro" id="IPR056632">
    <property type="entry name" value="DUF7730"/>
</dbReference>
<accession>A0A139H3Z7</accession>
<reference evidence="2 3" key="1">
    <citation type="submission" date="2015-07" db="EMBL/GenBank/DDBJ databases">
        <title>Comparative genomics of the Sigatoka disease complex on banana suggests a link between parallel evolutionary changes in Pseudocercospora fijiensis and Pseudocercospora eumusae and increased virulence on the banana host.</title>
        <authorList>
            <person name="Chang T.-C."/>
            <person name="Salvucci A."/>
            <person name="Crous P.W."/>
            <person name="Stergiopoulos I."/>
        </authorList>
    </citation>
    <scope>NUCLEOTIDE SEQUENCE [LARGE SCALE GENOMIC DNA]</scope>
    <source>
        <strain evidence="2 3">CBS 114824</strain>
    </source>
</reference>
<dbReference type="Proteomes" id="UP000070133">
    <property type="component" value="Unassembled WGS sequence"/>
</dbReference>
<evidence type="ECO:0000313" key="3">
    <source>
        <dbReference type="Proteomes" id="UP000070133"/>
    </source>
</evidence>
<organism evidence="2 3">
    <name type="scientific">Pseudocercospora eumusae</name>
    <dbReference type="NCBI Taxonomy" id="321146"/>
    <lineage>
        <taxon>Eukaryota</taxon>
        <taxon>Fungi</taxon>
        <taxon>Dikarya</taxon>
        <taxon>Ascomycota</taxon>
        <taxon>Pezizomycotina</taxon>
        <taxon>Dothideomycetes</taxon>
        <taxon>Dothideomycetidae</taxon>
        <taxon>Mycosphaerellales</taxon>
        <taxon>Mycosphaerellaceae</taxon>
        <taxon>Pseudocercospora</taxon>
    </lineage>
</organism>